<dbReference type="InterPro" id="IPR053853">
    <property type="entry name" value="FitA-like_RHH"/>
</dbReference>
<evidence type="ECO:0000313" key="3">
    <source>
        <dbReference type="Proteomes" id="UP000829069"/>
    </source>
</evidence>
<dbReference type="EMBL" id="CP093326">
    <property type="protein sequence ID" value="UNK46112.1"/>
    <property type="molecule type" value="Genomic_DNA"/>
</dbReference>
<keyword evidence="3" id="KW-1185">Reference proteome</keyword>
<name>A0ABY3WCT5_9MICC</name>
<dbReference type="Proteomes" id="UP000829069">
    <property type="component" value="Chromosome"/>
</dbReference>
<accession>A0ABY3WCT5</accession>
<organism evidence="2 3">
    <name type="scientific">Arthrobacter sulfonylureivorans</name>
    <dbReference type="NCBI Taxonomy" id="2486855"/>
    <lineage>
        <taxon>Bacteria</taxon>
        <taxon>Bacillati</taxon>
        <taxon>Actinomycetota</taxon>
        <taxon>Actinomycetes</taxon>
        <taxon>Micrococcales</taxon>
        <taxon>Micrococcaceae</taxon>
        <taxon>Arthrobacter</taxon>
    </lineage>
</organism>
<dbReference type="Pfam" id="PF22513">
    <property type="entry name" value="FitA-like_RHH"/>
    <property type="match status" value="1"/>
</dbReference>
<sequence>MSVSITIRHVPQEVRDQLAVKASRSGKSLQEYLKAELAQLAVRPTPADFVRGLEANVVLNTDDGLTTDEILEALDTDRR</sequence>
<evidence type="ECO:0000313" key="2">
    <source>
        <dbReference type="EMBL" id="UNK46112.1"/>
    </source>
</evidence>
<feature type="domain" description="Antitoxin FitA-like ribbon-helix-helix" evidence="1">
    <location>
        <begin position="4"/>
        <end position="40"/>
    </location>
</feature>
<dbReference type="RefSeq" id="WP_241914209.1">
    <property type="nucleotide sequence ID" value="NZ_CP093326.1"/>
</dbReference>
<dbReference type="SUPFAM" id="SSF47598">
    <property type="entry name" value="Ribbon-helix-helix"/>
    <property type="match status" value="1"/>
</dbReference>
<reference evidence="2 3" key="1">
    <citation type="submission" date="2022-03" db="EMBL/GenBank/DDBJ databases">
        <title>Isotopic signatures of nitrous oxide derived from detoxification processes.</title>
        <authorList>
            <person name="Behrendt U."/>
            <person name="Buchen C."/>
            <person name="Well R."/>
            <person name="Ulrich A."/>
            <person name="Rohe L."/>
            <person name="Kolb S."/>
            <person name="Schloter M."/>
            <person name="Horn M.A."/>
            <person name="Augustin J."/>
        </authorList>
    </citation>
    <scope>NUCLEOTIDE SEQUENCE [LARGE SCALE GENOMIC DNA]</scope>
    <source>
        <strain evidence="2 3">S4-C24</strain>
    </source>
</reference>
<evidence type="ECO:0000259" key="1">
    <source>
        <dbReference type="Pfam" id="PF22513"/>
    </source>
</evidence>
<proteinExistence type="predicted"/>
<protein>
    <recommendedName>
        <fullName evidence="1">Antitoxin FitA-like ribbon-helix-helix domain-containing protein</fullName>
    </recommendedName>
</protein>
<gene>
    <name evidence="2" type="ORF">MNQ99_01675</name>
</gene>
<dbReference type="InterPro" id="IPR010985">
    <property type="entry name" value="Ribbon_hlx_hlx"/>
</dbReference>